<keyword evidence="6 9" id="KW-0460">Magnesium</keyword>
<evidence type="ECO:0000256" key="8">
    <source>
        <dbReference type="ARBA" id="ARBA00044478"/>
    </source>
</evidence>
<dbReference type="EMBL" id="CAJEWN010002323">
    <property type="protein sequence ID" value="CAD2203129.1"/>
    <property type="molecule type" value="Genomic_DNA"/>
</dbReference>
<keyword evidence="5" id="KW-0378">Hydrolase</keyword>
<evidence type="ECO:0000256" key="5">
    <source>
        <dbReference type="ARBA" id="ARBA00022801"/>
    </source>
</evidence>
<dbReference type="GO" id="GO:0008441">
    <property type="term" value="F:3'(2'),5'-bisphosphate nucleotidase activity"/>
    <property type="evidence" value="ECO:0007669"/>
    <property type="project" value="TreeGrafter"/>
</dbReference>
<accession>A0A6V7XUV0</accession>
<organism evidence="10 11">
    <name type="scientific">Meloidogyne enterolobii</name>
    <name type="common">Root-knot nematode worm</name>
    <name type="synonym">Meloidogyne mayaguensis</name>
    <dbReference type="NCBI Taxonomy" id="390850"/>
    <lineage>
        <taxon>Eukaryota</taxon>
        <taxon>Metazoa</taxon>
        <taxon>Ecdysozoa</taxon>
        <taxon>Nematoda</taxon>
        <taxon>Chromadorea</taxon>
        <taxon>Rhabditida</taxon>
        <taxon>Tylenchina</taxon>
        <taxon>Tylenchomorpha</taxon>
        <taxon>Tylenchoidea</taxon>
        <taxon>Meloidogynidae</taxon>
        <taxon>Meloidogyninae</taxon>
        <taxon>Meloidogyne</taxon>
    </lineage>
</organism>
<name>A0A6V7XUV0_MELEN</name>
<keyword evidence="3" id="KW-0452">Lithium</keyword>
<dbReference type="InterPro" id="IPR000760">
    <property type="entry name" value="Inositol_monophosphatase-like"/>
</dbReference>
<comment type="caution">
    <text evidence="10">The sequence shown here is derived from an EMBL/GenBank/DDBJ whole genome shotgun (WGS) entry which is preliminary data.</text>
</comment>
<feature type="binding site" evidence="9">
    <location>
        <position position="275"/>
    </location>
    <ligand>
        <name>Mg(2+)</name>
        <dbReference type="ChEBI" id="CHEBI:18420"/>
        <label>1</label>
        <note>catalytic</note>
    </ligand>
</feature>
<protein>
    <submittedName>
        <fullName evidence="10">Uncharacterized protein</fullName>
    </submittedName>
</protein>
<dbReference type="OrthoDB" id="411145at2759"/>
<dbReference type="Gene3D" id="3.40.190.80">
    <property type="match status" value="1"/>
</dbReference>
<comment type="catalytic activity">
    <reaction evidence="7">
        <text>1D-myo-inositol 1,3,4-trisphosphate + H2O = 1D-myo-inositol 3,4-bisphosphate + phosphate</text>
        <dbReference type="Rhea" id="RHEA:70319"/>
        <dbReference type="ChEBI" id="CHEBI:15377"/>
        <dbReference type="ChEBI" id="CHEBI:43474"/>
        <dbReference type="ChEBI" id="CHEBI:58414"/>
        <dbReference type="ChEBI" id="CHEBI:83241"/>
    </reaction>
    <physiologicalReaction direction="left-to-right" evidence="7">
        <dbReference type="Rhea" id="RHEA:70320"/>
    </physiologicalReaction>
</comment>
<dbReference type="GO" id="GO:0046872">
    <property type="term" value="F:metal ion binding"/>
    <property type="evidence" value="ECO:0007669"/>
    <property type="project" value="UniProtKB-KW"/>
</dbReference>
<gene>
    <name evidence="10" type="ORF">MENT_LOCUS56797</name>
</gene>
<comment type="catalytic activity">
    <reaction evidence="8">
        <text>1D-myo-inositol 1,4-bisphosphate + H2O = 1D-myo-inositol 4-phosphate + phosphate</text>
        <dbReference type="Rhea" id="RHEA:15553"/>
        <dbReference type="ChEBI" id="CHEBI:15377"/>
        <dbReference type="ChEBI" id="CHEBI:43474"/>
        <dbReference type="ChEBI" id="CHEBI:58282"/>
        <dbReference type="ChEBI" id="CHEBI:58469"/>
        <dbReference type="EC" id="3.1.3.57"/>
    </reaction>
    <physiologicalReaction direction="left-to-right" evidence="8">
        <dbReference type="Rhea" id="RHEA:15554"/>
    </physiologicalReaction>
</comment>
<feature type="binding site" evidence="9">
    <location>
        <position position="140"/>
    </location>
    <ligand>
        <name>Mg(2+)</name>
        <dbReference type="ChEBI" id="CHEBI:18420"/>
        <label>1</label>
        <note>catalytic</note>
    </ligand>
</feature>
<sequence length="361" mass="39301">MNQSFDIQEMWKNSCLLTRLVAVSLNASESAGTIIKCVMTSGDLKIVDKNLDGLKKDLQTEADRSAQAAIEMKLISAFGNKLQIVGEEELPLSYSQKSQDELRGFELSESVSEVLLVDKCVQEDLRSLNIEDLTVWVDPLDGTSEFVRAQNDPSLLEQVTVLIGITYKGRPIAGVIHQPYYNLLSDPKVGRSIWGIKGVGAFGINTCKESPPSGPFAVTTASHSNELVDTALKALQEKNLIHEFRRVGGAGFKVLCCFEGAAAYVFASGGCKKWDTAAPEAVLTAAGIILLFTILYFCSVTGGTLTDISGFPLLYEKNGQMQNSHGVLATAPWINHQTFVSAIPQHVKDSLFQHKDKTRGL</sequence>
<evidence type="ECO:0000256" key="4">
    <source>
        <dbReference type="ARBA" id="ARBA00022723"/>
    </source>
</evidence>
<evidence type="ECO:0000256" key="9">
    <source>
        <dbReference type="PIRSR" id="PIRSR600760-2"/>
    </source>
</evidence>
<feature type="binding site" evidence="9">
    <location>
        <position position="87"/>
    </location>
    <ligand>
        <name>Mg(2+)</name>
        <dbReference type="ChEBI" id="CHEBI:18420"/>
        <label>1</label>
        <note>catalytic</note>
    </ligand>
</feature>
<evidence type="ECO:0000313" key="10">
    <source>
        <dbReference type="EMBL" id="CAD2203129.1"/>
    </source>
</evidence>
<dbReference type="GO" id="GO:0005737">
    <property type="term" value="C:cytoplasm"/>
    <property type="evidence" value="ECO:0007669"/>
    <property type="project" value="UniProtKB-ARBA"/>
</dbReference>
<dbReference type="PANTHER" id="PTHR43028">
    <property type="entry name" value="3'(2'),5'-BISPHOSPHATE NUCLEOTIDASE 1"/>
    <property type="match status" value="1"/>
</dbReference>
<proteinExistence type="inferred from homology"/>
<evidence type="ECO:0000313" key="11">
    <source>
        <dbReference type="Proteomes" id="UP000580250"/>
    </source>
</evidence>
<dbReference type="Proteomes" id="UP000580250">
    <property type="component" value="Unassembled WGS sequence"/>
</dbReference>
<keyword evidence="4 9" id="KW-0479">Metal-binding</keyword>
<evidence type="ECO:0000256" key="7">
    <source>
        <dbReference type="ARBA" id="ARBA00044465"/>
    </source>
</evidence>
<reference evidence="10 11" key="1">
    <citation type="submission" date="2020-08" db="EMBL/GenBank/DDBJ databases">
        <authorList>
            <person name="Koutsovoulos G."/>
            <person name="Danchin GJ E."/>
        </authorList>
    </citation>
    <scope>NUCLEOTIDE SEQUENCE [LARGE SCALE GENOMIC DNA]</scope>
</reference>
<dbReference type="PANTHER" id="PTHR43028:SF5">
    <property type="entry name" value="3'(2'),5'-BISPHOSPHATE NUCLEOTIDASE 1"/>
    <property type="match status" value="1"/>
</dbReference>
<comment type="similarity">
    <text evidence="2">Belongs to the inositol monophosphatase superfamily.</text>
</comment>
<evidence type="ECO:0000256" key="3">
    <source>
        <dbReference type="ARBA" id="ARBA00022671"/>
    </source>
</evidence>
<dbReference type="AlphaFoldDB" id="A0A6V7XUV0"/>
<dbReference type="InterPro" id="IPR020583">
    <property type="entry name" value="Inositol_monoP_metal-BS"/>
</dbReference>
<feature type="binding site" evidence="9">
    <location>
        <position position="138"/>
    </location>
    <ligand>
        <name>Mg(2+)</name>
        <dbReference type="ChEBI" id="CHEBI:18420"/>
        <label>1</label>
        <note>catalytic</note>
    </ligand>
</feature>
<comment type="cofactor">
    <cofactor evidence="1 9">
        <name>Mg(2+)</name>
        <dbReference type="ChEBI" id="CHEBI:18420"/>
    </cofactor>
</comment>
<dbReference type="FunFam" id="3.30.540.10:FF:000012">
    <property type="entry name" value="Blast:Putative inositol monophosphatase 3"/>
    <property type="match status" value="1"/>
</dbReference>
<dbReference type="PROSITE" id="PS00629">
    <property type="entry name" value="IMP_1"/>
    <property type="match status" value="1"/>
</dbReference>
<dbReference type="InterPro" id="IPR050725">
    <property type="entry name" value="CysQ/Inositol_MonoPase"/>
</dbReference>
<evidence type="ECO:0000256" key="6">
    <source>
        <dbReference type="ARBA" id="ARBA00022842"/>
    </source>
</evidence>
<dbReference type="Pfam" id="PF00459">
    <property type="entry name" value="Inositol_P"/>
    <property type="match status" value="1"/>
</dbReference>
<evidence type="ECO:0000256" key="2">
    <source>
        <dbReference type="ARBA" id="ARBA00009759"/>
    </source>
</evidence>
<dbReference type="GO" id="GO:0004441">
    <property type="term" value="F:inositol-1,4-bisphosphate 1-phosphatase activity"/>
    <property type="evidence" value="ECO:0007669"/>
    <property type="project" value="UniProtKB-EC"/>
</dbReference>
<dbReference type="SUPFAM" id="SSF56655">
    <property type="entry name" value="Carbohydrate phosphatase"/>
    <property type="match status" value="1"/>
</dbReference>
<evidence type="ECO:0000256" key="1">
    <source>
        <dbReference type="ARBA" id="ARBA00001946"/>
    </source>
</evidence>
<dbReference type="Gene3D" id="3.30.540.10">
    <property type="entry name" value="Fructose-1,6-Bisphosphatase, subunit A, domain 1"/>
    <property type="match status" value="1"/>
</dbReference>
<feature type="binding site" evidence="9">
    <location>
        <position position="141"/>
    </location>
    <ligand>
        <name>Mg(2+)</name>
        <dbReference type="ChEBI" id="CHEBI:18420"/>
        <label>1</label>
        <note>catalytic</note>
    </ligand>
</feature>